<dbReference type="SUPFAM" id="SSF48452">
    <property type="entry name" value="TPR-like"/>
    <property type="match status" value="1"/>
</dbReference>
<evidence type="ECO:0008006" key="5">
    <source>
        <dbReference type="Google" id="ProtNLM"/>
    </source>
</evidence>
<feature type="chain" id="PRO_5047271033" description="TolA-binding protein" evidence="2">
    <location>
        <begin position="28"/>
        <end position="295"/>
    </location>
</feature>
<protein>
    <recommendedName>
        <fullName evidence="5">TolA-binding protein</fullName>
    </recommendedName>
</protein>
<feature type="compositionally biased region" description="Low complexity" evidence="1">
    <location>
        <begin position="130"/>
        <end position="146"/>
    </location>
</feature>
<evidence type="ECO:0000313" key="3">
    <source>
        <dbReference type="EMBL" id="QZD94688.1"/>
    </source>
</evidence>
<proteinExistence type="predicted"/>
<feature type="signal peptide" evidence="2">
    <location>
        <begin position="1"/>
        <end position="27"/>
    </location>
</feature>
<feature type="region of interest" description="Disordered" evidence="1">
    <location>
        <begin position="122"/>
        <end position="155"/>
    </location>
</feature>
<dbReference type="Gene3D" id="1.25.40.10">
    <property type="entry name" value="Tetratricopeptide repeat domain"/>
    <property type="match status" value="1"/>
</dbReference>
<evidence type="ECO:0000256" key="2">
    <source>
        <dbReference type="SAM" id="SignalP"/>
    </source>
</evidence>
<organism evidence="3 4">
    <name type="scientific">Qipengyuania gelatinilytica</name>
    <dbReference type="NCBI Taxonomy" id="2867231"/>
    <lineage>
        <taxon>Bacteria</taxon>
        <taxon>Pseudomonadati</taxon>
        <taxon>Pseudomonadota</taxon>
        <taxon>Alphaproteobacteria</taxon>
        <taxon>Sphingomonadales</taxon>
        <taxon>Erythrobacteraceae</taxon>
        <taxon>Qipengyuania</taxon>
    </lineage>
</organism>
<dbReference type="InterPro" id="IPR011990">
    <property type="entry name" value="TPR-like_helical_dom_sf"/>
</dbReference>
<keyword evidence="4" id="KW-1185">Reference proteome</keyword>
<dbReference type="Proteomes" id="UP000824321">
    <property type="component" value="Chromosome"/>
</dbReference>
<evidence type="ECO:0000256" key="1">
    <source>
        <dbReference type="SAM" id="MobiDB-lite"/>
    </source>
</evidence>
<sequence>MIARSARALGLGGIALALAATSMPVAAQDNSEARIRKLESEVRALQRKVFPGADGRYFEPEISAPATTQPATTAAPSTTAVTDILTRLDALESQLQRLTAQYEVGGNAMRLLEERIEALEAANAPPPAPAATTPAASTPAATTPAAERPDPARVAAVQQITKPQTDDAGDDEYSYGFRLWEAGFFPEAQQQLTLFVERYPDHSRATYGRNLLGRAYLDDGKPGDAAPWFLRNYQADKNAARAGDSLLFLAESMIALKDTQRACIALSEFGETYPALATGRLQGQYATARSKVTCN</sequence>
<gene>
    <name evidence="3" type="ORF">K3136_11405</name>
</gene>
<keyword evidence="2" id="KW-0732">Signal</keyword>
<accession>A0ABX9A0B8</accession>
<name>A0ABX9A0B8_9SPHN</name>
<evidence type="ECO:0000313" key="4">
    <source>
        <dbReference type="Proteomes" id="UP000824321"/>
    </source>
</evidence>
<dbReference type="EMBL" id="CP081294">
    <property type="protein sequence ID" value="QZD94688.1"/>
    <property type="molecule type" value="Genomic_DNA"/>
</dbReference>
<reference evidence="3 4" key="1">
    <citation type="submission" date="2021-08" db="EMBL/GenBank/DDBJ databases">
        <title>Comparative Genomics Analysis of the Genus Qipengyuania Reveals Extensive Genetic Diversity and Metabolic Versatility, Including the Description of Fifteen Novel Species.</title>
        <authorList>
            <person name="Liu Y."/>
        </authorList>
    </citation>
    <scope>NUCLEOTIDE SEQUENCE [LARGE SCALE GENOMIC DNA]</scope>
    <source>
        <strain evidence="3 4">1NDH1</strain>
    </source>
</reference>
<dbReference type="RefSeq" id="WP_221430433.1">
    <property type="nucleotide sequence ID" value="NZ_CP081294.1"/>
</dbReference>